<dbReference type="InterPro" id="IPR036291">
    <property type="entry name" value="NAD(P)-bd_dom_sf"/>
</dbReference>
<evidence type="ECO:0000313" key="3">
    <source>
        <dbReference type="EMBL" id="KDA01098.1"/>
    </source>
</evidence>
<dbReference type="STRING" id="1280953.HOC_17239"/>
<gene>
    <name evidence="3" type="ORF">HOC_17239</name>
</gene>
<organism evidence="3 4">
    <name type="scientific">Hyphomonas oceanitis SCH89</name>
    <dbReference type="NCBI Taxonomy" id="1280953"/>
    <lineage>
        <taxon>Bacteria</taxon>
        <taxon>Pseudomonadati</taxon>
        <taxon>Pseudomonadota</taxon>
        <taxon>Alphaproteobacteria</taxon>
        <taxon>Hyphomonadales</taxon>
        <taxon>Hyphomonadaceae</taxon>
        <taxon>Hyphomonas</taxon>
    </lineage>
</organism>
<dbReference type="Proteomes" id="UP000024942">
    <property type="component" value="Unassembled WGS sequence"/>
</dbReference>
<dbReference type="PATRIC" id="fig|1280953.3.peg.3453"/>
<comment type="caution">
    <text evidence="3">The sequence shown here is derived from an EMBL/GenBank/DDBJ whole genome shotgun (WGS) entry which is preliminary data.</text>
</comment>
<dbReference type="EMBL" id="ARYL01000036">
    <property type="protein sequence ID" value="KDA01098.1"/>
    <property type="molecule type" value="Genomic_DNA"/>
</dbReference>
<dbReference type="SUPFAM" id="SSF51735">
    <property type="entry name" value="NAD(P)-binding Rossmann-fold domains"/>
    <property type="match status" value="1"/>
</dbReference>
<name>A0A059G3N5_9PROT</name>
<proteinExistence type="inferred from homology"/>
<keyword evidence="4" id="KW-1185">Reference proteome</keyword>
<protein>
    <submittedName>
        <fullName evidence="3">Short chain dehydrogenase/reductase family oxidoreductase</fullName>
    </submittedName>
</protein>
<comment type="similarity">
    <text evidence="1">Belongs to the short-chain dehydrogenases/reductases (SDR) family.</text>
</comment>
<keyword evidence="2" id="KW-0560">Oxidoreductase</keyword>
<dbReference type="PROSITE" id="PS00061">
    <property type="entry name" value="ADH_SHORT"/>
    <property type="match status" value="1"/>
</dbReference>
<evidence type="ECO:0000313" key="4">
    <source>
        <dbReference type="Proteomes" id="UP000024942"/>
    </source>
</evidence>
<dbReference type="Gene3D" id="3.40.50.720">
    <property type="entry name" value="NAD(P)-binding Rossmann-like Domain"/>
    <property type="match status" value="1"/>
</dbReference>
<dbReference type="PANTHER" id="PTHR43669:SF3">
    <property type="entry name" value="ALCOHOL DEHYDROGENASE, PUTATIVE (AFU_ORTHOLOGUE AFUA_3G03445)-RELATED"/>
    <property type="match status" value="1"/>
</dbReference>
<dbReference type="eggNOG" id="COG1028">
    <property type="taxonomic scope" value="Bacteria"/>
</dbReference>
<dbReference type="PRINTS" id="PR00081">
    <property type="entry name" value="GDHRDH"/>
</dbReference>
<evidence type="ECO:0000256" key="1">
    <source>
        <dbReference type="ARBA" id="ARBA00006484"/>
    </source>
</evidence>
<evidence type="ECO:0000256" key="2">
    <source>
        <dbReference type="ARBA" id="ARBA00023002"/>
    </source>
</evidence>
<accession>A0A059G3N5</accession>
<dbReference type="PANTHER" id="PTHR43669">
    <property type="entry name" value="5-KETO-D-GLUCONATE 5-REDUCTASE"/>
    <property type="match status" value="1"/>
</dbReference>
<dbReference type="FunFam" id="3.40.50.720:FF:000084">
    <property type="entry name" value="Short-chain dehydrogenase reductase"/>
    <property type="match status" value="1"/>
</dbReference>
<dbReference type="GO" id="GO:0016491">
    <property type="term" value="F:oxidoreductase activity"/>
    <property type="evidence" value="ECO:0007669"/>
    <property type="project" value="UniProtKB-KW"/>
</dbReference>
<dbReference type="InterPro" id="IPR020904">
    <property type="entry name" value="Sc_DH/Rdtase_CS"/>
</dbReference>
<dbReference type="AlphaFoldDB" id="A0A059G3N5"/>
<reference evidence="3 4" key="1">
    <citation type="journal article" date="2014" name="Antonie Van Leeuwenhoek">
        <title>Hyphomonas beringensis sp. nov. and Hyphomonas chukchiensis sp. nov., isolated from surface seawater of the Bering Sea and Chukchi Sea.</title>
        <authorList>
            <person name="Li C."/>
            <person name="Lai Q."/>
            <person name="Li G."/>
            <person name="Dong C."/>
            <person name="Wang J."/>
            <person name="Liao Y."/>
            <person name="Shao Z."/>
        </authorList>
    </citation>
    <scope>NUCLEOTIDE SEQUENCE [LARGE SCALE GENOMIC DNA]</scope>
    <source>
        <strain evidence="3 4">SCH89</strain>
    </source>
</reference>
<sequence length="236" mass="25220">MGRHFAGVLADAGAHVVLAARRMDRLEEVAAEIGSRGGKAMTVAMDVTSDKSVSDAFATIGETLGRPCDVIINNSGMSREGWFRDMAEEDWNAVIDTNLTGVWRVAKHGANAMVAAGAKGSIVNIASITAHQPQMMTTAYCVSKAGVDHMTRQMAVEMARFGVRVNAISPGYFKTEINDEYLDSDAGDAMRKRVPMRRFGEYAELSGALLLLSSDAGSFMTGSTIVVDGGHLLMPL</sequence>
<dbReference type="PRINTS" id="PR00080">
    <property type="entry name" value="SDRFAMILY"/>
</dbReference>
<dbReference type="InterPro" id="IPR002347">
    <property type="entry name" value="SDR_fam"/>
</dbReference>
<dbReference type="Pfam" id="PF13561">
    <property type="entry name" value="adh_short_C2"/>
    <property type="match status" value="1"/>
</dbReference>